<sequence>MDGKNENLTVEEKKTKALVRKNINLDISPRCTLMCPRCRRQEYIDAGIPIPGHDLSITDFKKILKHFRRILFCGQVSDPIIHPKFHEFLELSVLPIYSPSHITVATAASHRSILWYKKAFELNPEAVWRFGIDGLPEESCLYRINQDGEKLFEVMKMGVSMGIKVEWQYIVFNYNENHVEQAKKMALDNNILFLIMYSSRWSGEDDPYQPTNSENYISNKYFSRTGYNKRNKLKNSYYAEEVWLSSSSLGPWAW</sequence>
<organism evidence="1">
    <name type="scientific">marine metagenome</name>
    <dbReference type="NCBI Taxonomy" id="408172"/>
    <lineage>
        <taxon>unclassified sequences</taxon>
        <taxon>metagenomes</taxon>
        <taxon>ecological metagenomes</taxon>
    </lineage>
</organism>
<dbReference type="CDD" id="cd01335">
    <property type="entry name" value="Radical_SAM"/>
    <property type="match status" value="1"/>
</dbReference>
<dbReference type="EMBL" id="UINC01039182">
    <property type="protein sequence ID" value="SVB37285.1"/>
    <property type="molecule type" value="Genomic_DNA"/>
</dbReference>
<reference evidence="1" key="1">
    <citation type="submission" date="2018-05" db="EMBL/GenBank/DDBJ databases">
        <authorList>
            <person name="Lanie J.A."/>
            <person name="Ng W.-L."/>
            <person name="Kazmierczak K.M."/>
            <person name="Andrzejewski T.M."/>
            <person name="Davidsen T.M."/>
            <person name="Wayne K.J."/>
            <person name="Tettelin H."/>
            <person name="Glass J.I."/>
            <person name="Rusch D."/>
            <person name="Podicherti R."/>
            <person name="Tsui H.-C.T."/>
            <person name="Winkler M.E."/>
        </authorList>
    </citation>
    <scope>NUCLEOTIDE SEQUENCE</scope>
</reference>
<name>A0A382DGB4_9ZZZZ</name>
<accession>A0A382DGB4</accession>
<gene>
    <name evidence="1" type="ORF">METZ01_LOCUS190139</name>
</gene>
<dbReference type="InterPro" id="IPR058240">
    <property type="entry name" value="rSAM_sf"/>
</dbReference>
<dbReference type="Gene3D" id="3.20.20.70">
    <property type="entry name" value="Aldolase class I"/>
    <property type="match status" value="1"/>
</dbReference>
<dbReference type="SUPFAM" id="SSF102114">
    <property type="entry name" value="Radical SAM enzymes"/>
    <property type="match status" value="1"/>
</dbReference>
<dbReference type="AlphaFoldDB" id="A0A382DGB4"/>
<proteinExistence type="predicted"/>
<evidence type="ECO:0008006" key="2">
    <source>
        <dbReference type="Google" id="ProtNLM"/>
    </source>
</evidence>
<dbReference type="InterPro" id="IPR013785">
    <property type="entry name" value="Aldolase_TIM"/>
</dbReference>
<protein>
    <recommendedName>
        <fullName evidence="2">Radical SAM core domain-containing protein</fullName>
    </recommendedName>
</protein>
<evidence type="ECO:0000313" key="1">
    <source>
        <dbReference type="EMBL" id="SVB37285.1"/>
    </source>
</evidence>